<dbReference type="AlphaFoldDB" id="A0A3D8K253"/>
<feature type="active site" description="Proton acceptor" evidence="4">
    <location>
        <position position="230"/>
    </location>
</feature>
<dbReference type="PANTHER" id="PTHR14226">
    <property type="entry name" value="NEUROPATHY TARGET ESTERASE/SWISS CHEESE D.MELANOGASTER"/>
    <property type="match status" value="1"/>
</dbReference>
<reference evidence="7 8" key="1">
    <citation type="submission" date="2018-08" db="EMBL/GenBank/DDBJ databases">
        <title>Paraburkholderia sp. DHOM06 isolated from forest soil.</title>
        <authorList>
            <person name="Gao Z.-H."/>
            <person name="Qiu L.-H."/>
        </authorList>
    </citation>
    <scope>NUCLEOTIDE SEQUENCE [LARGE SCALE GENOMIC DNA]</scope>
    <source>
        <strain evidence="7 8">DHOM06</strain>
    </source>
</reference>
<dbReference type="CDD" id="cd07209">
    <property type="entry name" value="Pat_hypo_Ecoli_Z1214_like"/>
    <property type="match status" value="1"/>
</dbReference>
<evidence type="ECO:0000256" key="4">
    <source>
        <dbReference type="PROSITE-ProRule" id="PRU01161"/>
    </source>
</evidence>
<dbReference type="Pfam" id="PF12536">
    <property type="entry name" value="DUF3734"/>
    <property type="match status" value="1"/>
</dbReference>
<dbReference type="InterPro" id="IPR021095">
    <property type="entry name" value="DUF3734"/>
</dbReference>
<dbReference type="InterPro" id="IPR016035">
    <property type="entry name" value="Acyl_Trfase/lysoPLipase"/>
</dbReference>
<dbReference type="PANTHER" id="PTHR14226:SF57">
    <property type="entry name" value="BLR7027 PROTEIN"/>
    <property type="match status" value="1"/>
</dbReference>
<keyword evidence="8" id="KW-1185">Reference proteome</keyword>
<dbReference type="GO" id="GO:0016787">
    <property type="term" value="F:hydrolase activity"/>
    <property type="evidence" value="ECO:0007669"/>
    <property type="project" value="UniProtKB-UniRule"/>
</dbReference>
<feature type="short sequence motif" description="GXSXG" evidence="4">
    <location>
        <begin position="72"/>
        <end position="76"/>
    </location>
</feature>
<evidence type="ECO:0000313" key="7">
    <source>
        <dbReference type="EMBL" id="RDU99142.1"/>
    </source>
</evidence>
<dbReference type="PROSITE" id="PS51635">
    <property type="entry name" value="PNPLA"/>
    <property type="match status" value="1"/>
</dbReference>
<keyword evidence="2 4" id="KW-0442">Lipid degradation</keyword>
<evidence type="ECO:0000256" key="5">
    <source>
        <dbReference type="SAM" id="MobiDB-lite"/>
    </source>
</evidence>
<feature type="active site" description="Nucleophile" evidence="4">
    <location>
        <position position="74"/>
    </location>
</feature>
<feature type="short sequence motif" description="DGA/G" evidence="4">
    <location>
        <begin position="230"/>
        <end position="232"/>
    </location>
</feature>
<feature type="compositionally biased region" description="Basic and acidic residues" evidence="5">
    <location>
        <begin position="1"/>
        <end position="15"/>
    </location>
</feature>
<keyword evidence="3 4" id="KW-0443">Lipid metabolism</keyword>
<evidence type="ECO:0000259" key="6">
    <source>
        <dbReference type="PROSITE" id="PS51635"/>
    </source>
</evidence>
<feature type="domain" description="PNPLA" evidence="6">
    <location>
        <begin position="41"/>
        <end position="243"/>
    </location>
</feature>
<dbReference type="InterPro" id="IPR050301">
    <property type="entry name" value="NTE"/>
</dbReference>
<dbReference type="OrthoDB" id="9770965at2"/>
<dbReference type="InterPro" id="IPR002641">
    <property type="entry name" value="PNPLA_dom"/>
</dbReference>
<dbReference type="Gene3D" id="3.40.1090.10">
    <property type="entry name" value="Cytosolic phospholipase A2 catalytic domain"/>
    <property type="match status" value="2"/>
</dbReference>
<comment type="caution">
    <text evidence="7">The sequence shown here is derived from an EMBL/GenBank/DDBJ whole genome shotgun (WGS) entry which is preliminary data.</text>
</comment>
<evidence type="ECO:0000256" key="3">
    <source>
        <dbReference type="ARBA" id="ARBA00023098"/>
    </source>
</evidence>
<keyword evidence="1 4" id="KW-0378">Hydrolase</keyword>
<evidence type="ECO:0000256" key="2">
    <source>
        <dbReference type="ARBA" id="ARBA00022963"/>
    </source>
</evidence>
<gene>
    <name evidence="7" type="ORF">DWV00_08410</name>
</gene>
<dbReference type="Pfam" id="PF01734">
    <property type="entry name" value="Patatin"/>
    <property type="match status" value="1"/>
</dbReference>
<accession>A0A3D8K253</accession>
<dbReference type="SUPFAM" id="SSF52151">
    <property type="entry name" value="FabD/lysophospholipase-like"/>
    <property type="match status" value="1"/>
</dbReference>
<proteinExistence type="predicted"/>
<sequence>MSDRLLRVTTERQMDENVTGGDCEPPTEGSGHPSIAGQVVLVLQGGGALGAYQAGVYQALHDAGIEPDWVIGTSIGAVNGAIIAGNPREARLEKLDAFWSRVAAAGGVTSGWLPTFDDWWRRASIFLQGIPAFFTPSPSAWWALNTPLGREHAAFYSTQPLRETLHTLVDFDYLDTRDVRLTVGAVQVTDARMRYFTNRDERLTVEHVMASAAFPPGFPSVQLDGESYWDGGIYSNTPLEAVLDDRPRRSSVIFAVQLWPASGREPESIVEAMVRQRDIQYSSRAQSHLERQRQIHRLRHVIRELGQYVAEPMRDMQAVQDLLAWGCGTTMQVIELDAPSFGDDDLHKDIDFSPDGIARRRAAGYEDTRRMLERAPWREAMDPMEGIAVHRAESGG</sequence>
<dbReference type="Proteomes" id="UP000256838">
    <property type="component" value="Unassembled WGS sequence"/>
</dbReference>
<name>A0A3D8K253_9BURK</name>
<feature type="region of interest" description="Disordered" evidence="5">
    <location>
        <begin position="1"/>
        <end position="32"/>
    </location>
</feature>
<feature type="short sequence motif" description="GXGXXG" evidence="4">
    <location>
        <begin position="45"/>
        <end position="50"/>
    </location>
</feature>
<dbReference type="EMBL" id="QRGA01000005">
    <property type="protein sequence ID" value="RDU99142.1"/>
    <property type="molecule type" value="Genomic_DNA"/>
</dbReference>
<evidence type="ECO:0000313" key="8">
    <source>
        <dbReference type="Proteomes" id="UP000256838"/>
    </source>
</evidence>
<protein>
    <submittedName>
        <fullName evidence="7">Patatin-like phospholipase family protein</fullName>
    </submittedName>
</protein>
<organism evidence="7 8">
    <name type="scientific">Trinickia dinghuensis</name>
    <dbReference type="NCBI Taxonomy" id="2291023"/>
    <lineage>
        <taxon>Bacteria</taxon>
        <taxon>Pseudomonadati</taxon>
        <taxon>Pseudomonadota</taxon>
        <taxon>Betaproteobacteria</taxon>
        <taxon>Burkholderiales</taxon>
        <taxon>Burkholderiaceae</taxon>
        <taxon>Trinickia</taxon>
    </lineage>
</organism>
<evidence type="ECO:0000256" key="1">
    <source>
        <dbReference type="ARBA" id="ARBA00022801"/>
    </source>
</evidence>
<dbReference type="GO" id="GO:0016042">
    <property type="term" value="P:lipid catabolic process"/>
    <property type="evidence" value="ECO:0007669"/>
    <property type="project" value="UniProtKB-UniRule"/>
</dbReference>